<reference evidence="1 2" key="1">
    <citation type="submission" date="2015-04" db="EMBL/GenBank/DDBJ databases">
        <title>Complete genome sequence of Schizopora paradoxa KUC8140, a cosmopolitan wood degrader in East Asia.</title>
        <authorList>
            <consortium name="DOE Joint Genome Institute"/>
            <person name="Min B."/>
            <person name="Park H."/>
            <person name="Jang Y."/>
            <person name="Kim J.-J."/>
            <person name="Kim K.H."/>
            <person name="Pangilinan J."/>
            <person name="Lipzen A."/>
            <person name="Riley R."/>
            <person name="Grigoriev I.V."/>
            <person name="Spatafora J.W."/>
            <person name="Choi I.-G."/>
        </authorList>
    </citation>
    <scope>NUCLEOTIDE SEQUENCE [LARGE SCALE GENOMIC DNA]</scope>
    <source>
        <strain evidence="1 2">KUC8140</strain>
    </source>
</reference>
<organism evidence="1 2">
    <name type="scientific">Schizopora paradoxa</name>
    <dbReference type="NCBI Taxonomy" id="27342"/>
    <lineage>
        <taxon>Eukaryota</taxon>
        <taxon>Fungi</taxon>
        <taxon>Dikarya</taxon>
        <taxon>Basidiomycota</taxon>
        <taxon>Agaricomycotina</taxon>
        <taxon>Agaricomycetes</taxon>
        <taxon>Hymenochaetales</taxon>
        <taxon>Schizoporaceae</taxon>
        <taxon>Schizopora</taxon>
    </lineage>
</organism>
<gene>
    <name evidence="1" type="ORF">SCHPADRAFT_605320</name>
</gene>
<name>A0A0H2RUN2_9AGAM</name>
<keyword evidence="2" id="KW-1185">Reference proteome</keyword>
<protein>
    <submittedName>
        <fullName evidence="1">Uncharacterized protein</fullName>
    </submittedName>
</protein>
<sequence>MWLYVGWTESEDGKGRRWCKQVPATLTTDSGHVPTGSAPIAAAGRQTYTSQKLSLRSSGAGTWVKGNPPAQSRIADSLLNTWIYAPAEKVQNIASSMLPGQILYGDCRKQKPGSRSQLITRVSQMPLIPSCSTHFDVQNMSRRTRGVQRGFISSTKTCNCSLHRQT</sequence>
<dbReference type="InParanoid" id="A0A0H2RUN2"/>
<evidence type="ECO:0000313" key="2">
    <source>
        <dbReference type="Proteomes" id="UP000053477"/>
    </source>
</evidence>
<proteinExistence type="predicted"/>
<dbReference type="EMBL" id="KQ086088">
    <property type="protein sequence ID" value="KLO08511.1"/>
    <property type="molecule type" value="Genomic_DNA"/>
</dbReference>
<dbReference type="AlphaFoldDB" id="A0A0H2RUN2"/>
<accession>A0A0H2RUN2</accession>
<evidence type="ECO:0000313" key="1">
    <source>
        <dbReference type="EMBL" id="KLO08511.1"/>
    </source>
</evidence>
<dbReference type="Proteomes" id="UP000053477">
    <property type="component" value="Unassembled WGS sequence"/>
</dbReference>